<keyword evidence="6" id="KW-1185">Reference proteome</keyword>
<dbReference type="OrthoDB" id="48651at2759"/>
<feature type="region of interest" description="Disordered" evidence="3">
    <location>
        <begin position="153"/>
        <end position="328"/>
    </location>
</feature>
<sequence length="565" mass="60669">MALADFFADTTSGNWADEMDTLPTAPAARDPSAPKRGEPGYLDSMPDRAARTSFTGLPPREQLPIPTSPPYTAFIGNLTFETDETELAGFFADLEAFGARIVKDPTGKPKGFGYVEFPSADKLKEALDRNMTQMGGRTIRVSVAEPAQKREGFAASVADEAGQWRRTTPLPAREAAPAARRTSSFNTGAEAQPDRDWGAARGSRFTPSANVPPTPSGLRRESGGPDRERDFAPSAADEVNQWRSSKPLAEVKGRDVPPLHRGSEEPHSPSLADTEPTWSRGTKLRSPVVDAPSGLSTPVEDREWRSSRATSAVPSNASGPASVEEESEWIKSPDHWWCSCLGPRAVPAERRRLNLAPRSVPATPSSAAMSESSNDSKGIFGAAKPVDSAAREREAESKLAARAEERRQAREAEIAKEKESEEAGRKLAEEKARLIKEAQQKAAAEVQGGGRPPRNGPGPRHHSGNGPQGGPARRTSNDTRAPRSPPIKTEDGFEGVATRSRKHHQATTAAEPSKEKKEAVTRTGFSFAAAAAALGEEVLNGAEDDEEEVNGQIEKIDQGIKEVTV</sequence>
<dbReference type="Gene3D" id="3.30.70.330">
    <property type="match status" value="1"/>
</dbReference>
<dbReference type="AlphaFoldDB" id="A0A1Y2B3A2"/>
<dbReference type="EMBL" id="MCFC01000026">
    <property type="protein sequence ID" value="ORY29312.1"/>
    <property type="molecule type" value="Genomic_DNA"/>
</dbReference>
<dbReference type="STRING" id="71784.A0A1Y2B3A2"/>
<evidence type="ECO:0000313" key="5">
    <source>
        <dbReference type="EMBL" id="ORY29312.1"/>
    </source>
</evidence>
<organism evidence="5 6">
    <name type="scientific">Naematelia encephala</name>
    <dbReference type="NCBI Taxonomy" id="71784"/>
    <lineage>
        <taxon>Eukaryota</taxon>
        <taxon>Fungi</taxon>
        <taxon>Dikarya</taxon>
        <taxon>Basidiomycota</taxon>
        <taxon>Agaricomycotina</taxon>
        <taxon>Tremellomycetes</taxon>
        <taxon>Tremellales</taxon>
        <taxon>Naemateliaceae</taxon>
        <taxon>Naematelia</taxon>
    </lineage>
</organism>
<feature type="compositionally biased region" description="Basic and acidic residues" evidence="3">
    <location>
        <begin position="218"/>
        <end position="231"/>
    </location>
</feature>
<feature type="compositionally biased region" description="Low complexity" evidence="3">
    <location>
        <begin position="362"/>
        <end position="376"/>
    </location>
</feature>
<evidence type="ECO:0000256" key="2">
    <source>
        <dbReference type="PROSITE-ProRule" id="PRU00176"/>
    </source>
</evidence>
<dbReference type="Pfam" id="PF00076">
    <property type="entry name" value="RRM_1"/>
    <property type="match status" value="1"/>
</dbReference>
<dbReference type="SMART" id="SM00360">
    <property type="entry name" value="RRM"/>
    <property type="match status" value="1"/>
</dbReference>
<dbReference type="InterPro" id="IPR000504">
    <property type="entry name" value="RRM_dom"/>
</dbReference>
<reference evidence="5 6" key="1">
    <citation type="submission" date="2016-07" db="EMBL/GenBank/DDBJ databases">
        <title>Pervasive Adenine N6-methylation of Active Genes in Fungi.</title>
        <authorList>
            <consortium name="DOE Joint Genome Institute"/>
            <person name="Mondo S.J."/>
            <person name="Dannebaum R.O."/>
            <person name="Kuo R.C."/>
            <person name="Labutti K."/>
            <person name="Haridas S."/>
            <person name="Kuo A."/>
            <person name="Salamov A."/>
            <person name="Ahrendt S.R."/>
            <person name="Lipzen A."/>
            <person name="Sullivan W."/>
            <person name="Andreopoulos W.B."/>
            <person name="Clum A."/>
            <person name="Lindquist E."/>
            <person name="Daum C."/>
            <person name="Ramamoorthy G.K."/>
            <person name="Gryganskyi A."/>
            <person name="Culley D."/>
            <person name="Magnuson J.K."/>
            <person name="James T.Y."/>
            <person name="O'Malley M.A."/>
            <person name="Stajich J.E."/>
            <person name="Spatafora J.W."/>
            <person name="Visel A."/>
            <person name="Grigoriev I.V."/>
        </authorList>
    </citation>
    <scope>NUCLEOTIDE SEQUENCE [LARGE SCALE GENOMIC DNA]</scope>
    <source>
        <strain evidence="5 6">68-887.2</strain>
    </source>
</reference>
<dbReference type="InParanoid" id="A0A1Y2B3A2"/>
<dbReference type="SUPFAM" id="SSF54928">
    <property type="entry name" value="RNA-binding domain, RBD"/>
    <property type="match status" value="1"/>
</dbReference>
<evidence type="ECO:0000259" key="4">
    <source>
        <dbReference type="PROSITE" id="PS50102"/>
    </source>
</evidence>
<name>A0A1Y2B3A2_9TREE</name>
<dbReference type="Proteomes" id="UP000193986">
    <property type="component" value="Unassembled WGS sequence"/>
</dbReference>
<feature type="region of interest" description="Disordered" evidence="3">
    <location>
        <begin position="9"/>
        <end position="67"/>
    </location>
</feature>
<feature type="compositionally biased region" description="Basic and acidic residues" evidence="3">
    <location>
        <begin position="554"/>
        <end position="565"/>
    </location>
</feature>
<feature type="compositionally biased region" description="Basic and acidic residues" evidence="3">
    <location>
        <begin position="249"/>
        <end position="267"/>
    </location>
</feature>
<dbReference type="PROSITE" id="PS50102">
    <property type="entry name" value="RRM"/>
    <property type="match status" value="1"/>
</dbReference>
<evidence type="ECO:0000256" key="3">
    <source>
        <dbReference type="SAM" id="MobiDB-lite"/>
    </source>
</evidence>
<gene>
    <name evidence="5" type="ORF">BCR39DRAFT_532257</name>
</gene>
<feature type="compositionally biased region" description="Low complexity" evidence="3">
    <location>
        <begin position="165"/>
        <end position="182"/>
    </location>
</feature>
<feature type="domain" description="RRM" evidence="4">
    <location>
        <begin position="71"/>
        <end position="146"/>
    </location>
</feature>
<dbReference type="PANTHER" id="PTHR23236">
    <property type="entry name" value="EUKARYOTIC TRANSLATION INITIATION FACTOR 4B/4H"/>
    <property type="match status" value="1"/>
</dbReference>
<feature type="region of interest" description="Disordered" evidence="3">
    <location>
        <begin position="356"/>
        <end position="521"/>
    </location>
</feature>
<dbReference type="GO" id="GO:0005730">
    <property type="term" value="C:nucleolus"/>
    <property type="evidence" value="ECO:0007669"/>
    <property type="project" value="TreeGrafter"/>
</dbReference>
<accession>A0A1Y2B3A2</accession>
<proteinExistence type="predicted"/>
<protein>
    <recommendedName>
        <fullName evidence="4">RRM domain-containing protein</fullName>
    </recommendedName>
</protein>
<dbReference type="PANTHER" id="PTHR23236:SF11">
    <property type="entry name" value="EUKARYOTIC TRANSLATION INITIATION FACTOR 4H"/>
    <property type="match status" value="1"/>
</dbReference>
<dbReference type="InterPro" id="IPR012677">
    <property type="entry name" value="Nucleotide-bd_a/b_plait_sf"/>
</dbReference>
<feature type="compositionally biased region" description="Basic and acidic residues" evidence="3">
    <location>
        <begin position="389"/>
        <end position="439"/>
    </location>
</feature>
<evidence type="ECO:0000313" key="6">
    <source>
        <dbReference type="Proteomes" id="UP000193986"/>
    </source>
</evidence>
<keyword evidence="1 2" id="KW-0694">RNA-binding</keyword>
<dbReference type="InterPro" id="IPR035979">
    <property type="entry name" value="RBD_domain_sf"/>
</dbReference>
<dbReference type="GO" id="GO:0003723">
    <property type="term" value="F:RNA binding"/>
    <property type="evidence" value="ECO:0007669"/>
    <property type="project" value="UniProtKB-UniRule"/>
</dbReference>
<feature type="compositionally biased region" description="Polar residues" evidence="3">
    <location>
        <begin position="307"/>
        <end position="319"/>
    </location>
</feature>
<evidence type="ECO:0000256" key="1">
    <source>
        <dbReference type="ARBA" id="ARBA00022884"/>
    </source>
</evidence>
<comment type="caution">
    <text evidence="5">The sequence shown here is derived from an EMBL/GenBank/DDBJ whole genome shotgun (WGS) entry which is preliminary data.</text>
</comment>
<feature type="region of interest" description="Disordered" evidence="3">
    <location>
        <begin position="541"/>
        <end position="565"/>
    </location>
</feature>